<evidence type="ECO:0000259" key="6">
    <source>
        <dbReference type="Pfam" id="PF00924"/>
    </source>
</evidence>
<evidence type="ECO:0000256" key="1">
    <source>
        <dbReference type="ARBA" id="ARBA00004370"/>
    </source>
</evidence>
<evidence type="ECO:0000313" key="8">
    <source>
        <dbReference type="Proteomes" id="UP000273675"/>
    </source>
</evidence>
<gene>
    <name evidence="7" type="ORF">C7435_1014</name>
</gene>
<dbReference type="InterPro" id="IPR006685">
    <property type="entry name" value="MscS_channel_2nd"/>
</dbReference>
<feature type="transmembrane region" description="Helical" evidence="5">
    <location>
        <begin position="71"/>
        <end position="93"/>
    </location>
</feature>
<feature type="domain" description="Mechanosensitive ion channel MscS" evidence="6">
    <location>
        <begin position="120"/>
        <end position="179"/>
    </location>
</feature>
<sequence>MFRLALLAFMTLLAWVVHAWVGSNLLFADTELPGLIKLTAGALTALLVTFILVGIILEIGLRQSLRIEPVGAQRVVIFIIVTFAISAIALKLMGFDITTILTTSALLTAIIGFALQPTLGGLFSGIALQLDSHLKPGDGIRYKGENVKIESMNWRSVVGRKRDETLIIIPNSSLAGEPVEIYPNDRPVWSICRFSAPMNWPPQFISDLVRRAVADLDYVDAAAPVMVLPESENAEDGQIGYRVRYKVAYYFETPELDCEVLRRLWYCFQREGIPLTASRLLPASLRERRSDMQVWPGGATPETLLCALAANAGHSLTEAEHDQLAHALSNHARILLFGPNERIALPAGLAPGPLLLVAGSVHGQERGFSERRMVGDLPPQGSARHYYQRLSPNAVMHQMAVLLADQIGPYAERVVSQAAIKAPCLPSAAIQCAAHIDDAQDRAAFLAVANALIQTSDIDKIVFTTAPGVAGTTVAMPACRAVDEAVFLALDPAAVCAFDAISPRLLTPRS</sequence>
<dbReference type="Gene3D" id="2.30.30.60">
    <property type="match status" value="1"/>
</dbReference>
<dbReference type="GO" id="GO:0008381">
    <property type="term" value="F:mechanosensitive monoatomic ion channel activity"/>
    <property type="evidence" value="ECO:0007669"/>
    <property type="project" value="UniProtKB-ARBA"/>
</dbReference>
<keyword evidence="4 5" id="KW-0472">Membrane</keyword>
<dbReference type="OrthoDB" id="9799209at2"/>
<dbReference type="InterPro" id="IPR010920">
    <property type="entry name" value="LSM_dom_sf"/>
</dbReference>
<comment type="subcellular location">
    <subcellularLocation>
        <location evidence="1">Membrane</location>
    </subcellularLocation>
</comment>
<protein>
    <submittedName>
        <fullName evidence="7">Small-conductance mechanosensitive channel</fullName>
    </submittedName>
</protein>
<reference evidence="7 8" key="1">
    <citation type="submission" date="2018-10" db="EMBL/GenBank/DDBJ databases">
        <title>Genomic Encyclopedia of Type Strains, Phase IV (KMG-IV): sequencing the most valuable type-strain genomes for metagenomic binning, comparative biology and taxonomic classification.</title>
        <authorList>
            <person name="Goeker M."/>
        </authorList>
    </citation>
    <scope>NUCLEOTIDE SEQUENCE [LARGE SCALE GENOMIC DNA]</scope>
    <source>
        <strain evidence="7 8">DSM 4734</strain>
    </source>
</reference>
<dbReference type="InterPro" id="IPR023408">
    <property type="entry name" value="MscS_beta-dom_sf"/>
</dbReference>
<organism evidence="7 8">
    <name type="scientific">Maricaulis maris</name>
    <dbReference type="NCBI Taxonomy" id="74318"/>
    <lineage>
        <taxon>Bacteria</taxon>
        <taxon>Pseudomonadati</taxon>
        <taxon>Pseudomonadota</taxon>
        <taxon>Alphaproteobacteria</taxon>
        <taxon>Maricaulales</taxon>
        <taxon>Maricaulaceae</taxon>
        <taxon>Maricaulis</taxon>
    </lineage>
</organism>
<dbReference type="GO" id="GO:0016020">
    <property type="term" value="C:membrane"/>
    <property type="evidence" value="ECO:0007669"/>
    <property type="project" value="UniProtKB-SubCell"/>
</dbReference>
<evidence type="ECO:0000256" key="3">
    <source>
        <dbReference type="ARBA" id="ARBA00022989"/>
    </source>
</evidence>
<dbReference type="Proteomes" id="UP000273675">
    <property type="component" value="Unassembled WGS sequence"/>
</dbReference>
<accession>A0A495DMV9</accession>
<dbReference type="SUPFAM" id="SSF50182">
    <property type="entry name" value="Sm-like ribonucleoproteins"/>
    <property type="match status" value="1"/>
</dbReference>
<dbReference type="PANTHER" id="PTHR30566:SF25">
    <property type="entry name" value="INNER MEMBRANE PROTEIN"/>
    <property type="match status" value="1"/>
</dbReference>
<evidence type="ECO:0000256" key="4">
    <source>
        <dbReference type="ARBA" id="ARBA00023136"/>
    </source>
</evidence>
<dbReference type="EMBL" id="RBIM01000002">
    <property type="protein sequence ID" value="RKR03066.1"/>
    <property type="molecule type" value="Genomic_DNA"/>
</dbReference>
<feature type="transmembrane region" description="Helical" evidence="5">
    <location>
        <begin position="105"/>
        <end position="128"/>
    </location>
</feature>
<keyword evidence="2 5" id="KW-0812">Transmembrane</keyword>
<proteinExistence type="predicted"/>
<dbReference type="RefSeq" id="WP_121210279.1">
    <property type="nucleotide sequence ID" value="NZ_RBIM01000002.1"/>
</dbReference>
<evidence type="ECO:0000313" key="7">
    <source>
        <dbReference type="EMBL" id="RKR03066.1"/>
    </source>
</evidence>
<evidence type="ECO:0000256" key="5">
    <source>
        <dbReference type="SAM" id="Phobius"/>
    </source>
</evidence>
<keyword evidence="3 5" id="KW-1133">Transmembrane helix</keyword>
<feature type="transmembrane region" description="Helical" evidence="5">
    <location>
        <begin position="35"/>
        <end position="59"/>
    </location>
</feature>
<name>A0A495DMV9_9PROT</name>
<dbReference type="Pfam" id="PF00924">
    <property type="entry name" value="MS_channel_2nd"/>
    <property type="match status" value="1"/>
</dbReference>
<dbReference type="PANTHER" id="PTHR30566">
    <property type="entry name" value="YNAI-RELATED MECHANOSENSITIVE ION CHANNEL"/>
    <property type="match status" value="1"/>
</dbReference>
<comment type="caution">
    <text evidence="7">The sequence shown here is derived from an EMBL/GenBank/DDBJ whole genome shotgun (WGS) entry which is preliminary data.</text>
</comment>
<dbReference type="AlphaFoldDB" id="A0A495DMV9"/>
<evidence type="ECO:0000256" key="2">
    <source>
        <dbReference type="ARBA" id="ARBA00022692"/>
    </source>
</evidence>